<evidence type="ECO:0000256" key="2">
    <source>
        <dbReference type="ARBA" id="ARBA00022448"/>
    </source>
</evidence>
<dbReference type="Proteomes" id="UP001444625">
    <property type="component" value="Unassembled WGS sequence"/>
</dbReference>
<evidence type="ECO:0000256" key="1">
    <source>
        <dbReference type="ARBA" id="ARBA00005695"/>
    </source>
</evidence>
<feature type="domain" description="Solute-binding protein family 5" evidence="6">
    <location>
        <begin position="141"/>
        <end position="528"/>
    </location>
</feature>
<dbReference type="NCBIfam" id="NF045467">
    <property type="entry name" value="Opp4A"/>
    <property type="match status" value="1"/>
</dbReference>
<accession>A0ABU9XJ92</accession>
<comment type="similarity">
    <text evidence="1">Belongs to the bacterial solute-binding protein 5 family.</text>
</comment>
<keyword evidence="8" id="KW-1185">Reference proteome</keyword>
<organism evidence="7 8">
    <name type="scientific">Ornithinibacillus xuwenensis</name>
    <dbReference type="NCBI Taxonomy" id="3144668"/>
    <lineage>
        <taxon>Bacteria</taxon>
        <taxon>Bacillati</taxon>
        <taxon>Bacillota</taxon>
        <taxon>Bacilli</taxon>
        <taxon>Bacillales</taxon>
        <taxon>Bacillaceae</taxon>
        <taxon>Ornithinibacillus</taxon>
    </lineage>
</organism>
<evidence type="ECO:0000256" key="5">
    <source>
        <dbReference type="SAM" id="SignalP"/>
    </source>
</evidence>
<dbReference type="PANTHER" id="PTHR30290">
    <property type="entry name" value="PERIPLASMIC BINDING COMPONENT OF ABC TRANSPORTER"/>
    <property type="match status" value="1"/>
</dbReference>
<keyword evidence="3 5" id="KW-0732">Signal</keyword>
<feature type="region of interest" description="Disordered" evidence="4">
    <location>
        <begin position="27"/>
        <end position="70"/>
    </location>
</feature>
<dbReference type="PIRSF" id="PIRSF002741">
    <property type="entry name" value="MppA"/>
    <property type="match status" value="1"/>
</dbReference>
<sequence>MRKTSLTKWLFALMLALLLVVAACSEDTGSEDPKEGDKTEDKAEGDGEKEAEDDGLYSVEDFSTDTTNTSDAIEGGTLNYGLVSDTVFEGTLNWNFYSGNPDSIVLSWFDESLLDMDANYTYTQDGAATFETEPYETDEFPNGITIEFKIRDNVNWHDGEPVKAEDWAMSYEVIGHKDYTGVRYGVDFSNIVGMDEYHAGEADTISGIEVVDEKTLRVTYKESNPSLLTGGIWPYAMPKHIFKDIPIAEMAESPAVRENPIGMGPYKVDSIVPGESVVYKKNEDYWRGEPALDEVVLKVVSPQTVVQELETGGVDMVDSFPTDQFVDNADMSNVQFLGEIDMYYAYVGFKLGTWDAENEKVKMDPNAKMADVNLRKAMAHAVDTNAVGENFYHGLRWKATTLIPPSHPEYHDAENPGFEFDPELSKQILADAGYVDKDGDGFVETPEGEELVINYAAMSGSDVAEPMAQYYIQSWQNVGLNVQLLDGRLHEFNTFYDRVGQAGEDDPAVDVYAGAWGVGSDVNPYGLYGPDQLFNFPRYESEKNSELLAEGISQESFDVDHRKEVYKEWQQFMIDEVPVFPTLYALNVVPVNERVTNYTLDADNPLRLYQVGVTEEEPVVAE</sequence>
<evidence type="ECO:0000313" key="8">
    <source>
        <dbReference type="Proteomes" id="UP001444625"/>
    </source>
</evidence>
<comment type="caution">
    <text evidence="7">The sequence shown here is derived from an EMBL/GenBank/DDBJ whole genome shotgun (WGS) entry which is preliminary data.</text>
</comment>
<evidence type="ECO:0000259" key="6">
    <source>
        <dbReference type="Pfam" id="PF00496"/>
    </source>
</evidence>
<dbReference type="InterPro" id="IPR050034">
    <property type="entry name" value="Opp4A"/>
</dbReference>
<keyword evidence="2" id="KW-0813">Transport</keyword>
<protein>
    <submittedName>
        <fullName evidence="7">Oligopeptide ABC transporter substrate-binding protein</fullName>
    </submittedName>
</protein>
<dbReference type="RefSeq" id="WP_345824656.1">
    <property type="nucleotide sequence ID" value="NZ_JBDIML010000002.1"/>
</dbReference>
<reference evidence="7 8" key="1">
    <citation type="submission" date="2024-05" db="EMBL/GenBank/DDBJ databases">
        <authorList>
            <person name="Haq I."/>
            <person name="Ullah Z."/>
            <person name="Ahmad R."/>
            <person name="Li M."/>
            <person name="Tong Y."/>
        </authorList>
    </citation>
    <scope>NUCLEOTIDE SEQUENCE [LARGE SCALE GENOMIC DNA]</scope>
    <source>
        <strain evidence="7 8">16A2E</strain>
    </source>
</reference>
<evidence type="ECO:0000256" key="3">
    <source>
        <dbReference type="ARBA" id="ARBA00022729"/>
    </source>
</evidence>
<dbReference type="InterPro" id="IPR030678">
    <property type="entry name" value="Peptide/Ni-bd"/>
</dbReference>
<dbReference type="InterPro" id="IPR039424">
    <property type="entry name" value="SBP_5"/>
</dbReference>
<dbReference type="Pfam" id="PF00496">
    <property type="entry name" value="SBP_bac_5"/>
    <property type="match status" value="1"/>
</dbReference>
<name>A0ABU9XJ92_9BACI</name>
<gene>
    <name evidence="7" type="primary">opp4A</name>
    <name evidence="7" type="ORF">ABC228_08340</name>
</gene>
<dbReference type="SUPFAM" id="SSF53850">
    <property type="entry name" value="Periplasmic binding protein-like II"/>
    <property type="match status" value="1"/>
</dbReference>
<proteinExistence type="inferred from homology"/>
<dbReference type="InterPro" id="IPR000914">
    <property type="entry name" value="SBP_5_dom"/>
</dbReference>
<feature type="signal peptide" evidence="5">
    <location>
        <begin position="1"/>
        <end position="25"/>
    </location>
</feature>
<dbReference type="PANTHER" id="PTHR30290:SF9">
    <property type="entry name" value="OLIGOPEPTIDE-BINDING PROTEIN APPA"/>
    <property type="match status" value="1"/>
</dbReference>
<feature type="compositionally biased region" description="Basic and acidic residues" evidence="4">
    <location>
        <begin position="31"/>
        <end position="48"/>
    </location>
</feature>
<dbReference type="Gene3D" id="3.10.105.10">
    <property type="entry name" value="Dipeptide-binding Protein, Domain 3"/>
    <property type="match status" value="1"/>
</dbReference>
<dbReference type="CDD" id="cd08510">
    <property type="entry name" value="PBP2_Lactococcal_OppA_like"/>
    <property type="match status" value="1"/>
</dbReference>
<evidence type="ECO:0000256" key="4">
    <source>
        <dbReference type="SAM" id="MobiDB-lite"/>
    </source>
</evidence>
<dbReference type="EMBL" id="JBDIML010000002">
    <property type="protein sequence ID" value="MEN2767194.1"/>
    <property type="molecule type" value="Genomic_DNA"/>
</dbReference>
<evidence type="ECO:0000313" key="7">
    <source>
        <dbReference type="EMBL" id="MEN2767194.1"/>
    </source>
</evidence>
<feature type="chain" id="PRO_5045492843" evidence="5">
    <location>
        <begin position="26"/>
        <end position="622"/>
    </location>
</feature>
<dbReference type="Gene3D" id="3.40.190.10">
    <property type="entry name" value="Periplasmic binding protein-like II"/>
    <property type="match status" value="1"/>
</dbReference>
<dbReference type="PROSITE" id="PS51257">
    <property type="entry name" value="PROKAR_LIPOPROTEIN"/>
    <property type="match status" value="1"/>
</dbReference>